<accession>A0AC60PP22</accession>
<proteinExistence type="predicted"/>
<dbReference type="EMBL" id="JABSTQ010010190">
    <property type="protein sequence ID" value="KAG0422736.1"/>
    <property type="molecule type" value="Genomic_DNA"/>
</dbReference>
<keyword evidence="2" id="KW-1185">Reference proteome</keyword>
<sequence>MAVANRMVAQGSLVLRDVAVPLEPIGAHVIHVSVYRLPHYVSEDALVQESAPVEGDPLSADYTEEDADFSVLRRAIPLLAINSDEEDVTSGQGQPPSTPYQREQLPTRSSPTGLASADNSTEDM</sequence>
<protein>
    <submittedName>
        <fullName evidence="1">Uncharacterized protein</fullName>
    </submittedName>
</protein>
<evidence type="ECO:0000313" key="1">
    <source>
        <dbReference type="EMBL" id="KAG0422736.1"/>
    </source>
</evidence>
<name>A0AC60PP22_IXOPE</name>
<reference evidence="1 2" key="1">
    <citation type="journal article" date="2020" name="Cell">
        <title>Large-Scale Comparative Analyses of Tick Genomes Elucidate Their Genetic Diversity and Vector Capacities.</title>
        <authorList>
            <consortium name="Tick Genome and Microbiome Consortium (TIGMIC)"/>
            <person name="Jia N."/>
            <person name="Wang J."/>
            <person name="Shi W."/>
            <person name="Du L."/>
            <person name="Sun Y."/>
            <person name="Zhan W."/>
            <person name="Jiang J.F."/>
            <person name="Wang Q."/>
            <person name="Zhang B."/>
            <person name="Ji P."/>
            <person name="Bell-Sakyi L."/>
            <person name="Cui X.M."/>
            <person name="Yuan T.T."/>
            <person name="Jiang B.G."/>
            <person name="Yang W.F."/>
            <person name="Lam T.T."/>
            <person name="Chang Q.C."/>
            <person name="Ding S.J."/>
            <person name="Wang X.J."/>
            <person name="Zhu J.G."/>
            <person name="Ruan X.D."/>
            <person name="Zhao L."/>
            <person name="Wei J.T."/>
            <person name="Ye R.Z."/>
            <person name="Que T.C."/>
            <person name="Du C.H."/>
            <person name="Zhou Y.H."/>
            <person name="Cheng J.X."/>
            <person name="Dai P.F."/>
            <person name="Guo W.B."/>
            <person name="Han X.H."/>
            <person name="Huang E.J."/>
            <person name="Li L.F."/>
            <person name="Wei W."/>
            <person name="Gao Y.C."/>
            <person name="Liu J.Z."/>
            <person name="Shao H.Z."/>
            <person name="Wang X."/>
            <person name="Wang C.C."/>
            <person name="Yang T.C."/>
            <person name="Huo Q.B."/>
            <person name="Li W."/>
            <person name="Chen H.Y."/>
            <person name="Chen S.E."/>
            <person name="Zhou L.G."/>
            <person name="Ni X.B."/>
            <person name="Tian J.H."/>
            <person name="Sheng Y."/>
            <person name="Liu T."/>
            <person name="Pan Y.S."/>
            <person name="Xia L.Y."/>
            <person name="Li J."/>
            <person name="Zhao F."/>
            <person name="Cao W.C."/>
        </authorList>
    </citation>
    <scope>NUCLEOTIDE SEQUENCE [LARGE SCALE GENOMIC DNA]</scope>
    <source>
        <strain evidence="1">Iper-2018</strain>
    </source>
</reference>
<dbReference type="Proteomes" id="UP000805193">
    <property type="component" value="Unassembled WGS sequence"/>
</dbReference>
<comment type="caution">
    <text evidence="1">The sequence shown here is derived from an EMBL/GenBank/DDBJ whole genome shotgun (WGS) entry which is preliminary data.</text>
</comment>
<organism evidence="1 2">
    <name type="scientific">Ixodes persulcatus</name>
    <name type="common">Taiga tick</name>
    <dbReference type="NCBI Taxonomy" id="34615"/>
    <lineage>
        <taxon>Eukaryota</taxon>
        <taxon>Metazoa</taxon>
        <taxon>Ecdysozoa</taxon>
        <taxon>Arthropoda</taxon>
        <taxon>Chelicerata</taxon>
        <taxon>Arachnida</taxon>
        <taxon>Acari</taxon>
        <taxon>Parasitiformes</taxon>
        <taxon>Ixodida</taxon>
        <taxon>Ixodoidea</taxon>
        <taxon>Ixodidae</taxon>
        <taxon>Ixodinae</taxon>
        <taxon>Ixodes</taxon>
    </lineage>
</organism>
<evidence type="ECO:0000313" key="2">
    <source>
        <dbReference type="Proteomes" id="UP000805193"/>
    </source>
</evidence>
<gene>
    <name evidence="1" type="ORF">HPB47_001475</name>
</gene>